<protein>
    <recommendedName>
        <fullName evidence="5">SWIM-type domain-containing protein</fullName>
    </recommendedName>
</protein>
<dbReference type="GO" id="GO:0008270">
    <property type="term" value="F:zinc ion binding"/>
    <property type="evidence" value="ECO:0007669"/>
    <property type="project" value="UniProtKB-KW"/>
</dbReference>
<keyword evidence="2 4" id="KW-0863">Zinc-finger</keyword>
<keyword evidence="3" id="KW-0862">Zinc</keyword>
<evidence type="ECO:0000256" key="2">
    <source>
        <dbReference type="ARBA" id="ARBA00022771"/>
    </source>
</evidence>
<feature type="domain" description="SWIM-type" evidence="5">
    <location>
        <begin position="74"/>
        <end position="113"/>
    </location>
</feature>
<dbReference type="Pfam" id="PF04434">
    <property type="entry name" value="SWIM"/>
    <property type="match status" value="1"/>
</dbReference>
<dbReference type="InterPro" id="IPR006564">
    <property type="entry name" value="Znf_PMZ"/>
</dbReference>
<dbReference type="AlphaFoldDB" id="A0A7C9E3S3"/>
<accession>A0A7C9E3S3</accession>
<name>A0A7C9E3S3_OPUST</name>
<dbReference type="SMART" id="SM00575">
    <property type="entry name" value="ZnF_PMZ"/>
    <property type="match status" value="1"/>
</dbReference>
<dbReference type="InterPro" id="IPR007527">
    <property type="entry name" value="Znf_SWIM"/>
</dbReference>
<reference evidence="6" key="1">
    <citation type="journal article" date="2013" name="J. Plant Res.">
        <title>Effect of fungi and light on seed germination of three Opuntia species from semiarid lands of central Mexico.</title>
        <authorList>
            <person name="Delgado-Sanchez P."/>
            <person name="Jimenez-Bremont J.F."/>
            <person name="Guerrero-Gonzalez Mde L."/>
            <person name="Flores J."/>
        </authorList>
    </citation>
    <scope>NUCLEOTIDE SEQUENCE</scope>
    <source>
        <tissue evidence="6">Cladode</tissue>
    </source>
</reference>
<evidence type="ECO:0000256" key="3">
    <source>
        <dbReference type="ARBA" id="ARBA00022833"/>
    </source>
</evidence>
<reference evidence="6" key="2">
    <citation type="submission" date="2020-07" db="EMBL/GenBank/DDBJ databases">
        <authorList>
            <person name="Vera ALvarez R."/>
            <person name="Arias-Moreno D.M."/>
            <person name="Jimenez-Jacinto V."/>
            <person name="Jimenez-Bremont J.F."/>
            <person name="Swaminathan K."/>
            <person name="Moose S.P."/>
            <person name="Guerrero-Gonzalez M.L."/>
            <person name="Marino-Ramirez L."/>
            <person name="Landsman D."/>
            <person name="Rodriguez-Kessler M."/>
            <person name="Delgado-Sanchez P."/>
        </authorList>
    </citation>
    <scope>NUCLEOTIDE SEQUENCE</scope>
    <source>
        <tissue evidence="6">Cladode</tissue>
    </source>
</reference>
<dbReference type="PROSITE" id="PS50966">
    <property type="entry name" value="ZF_SWIM"/>
    <property type="match status" value="1"/>
</dbReference>
<evidence type="ECO:0000256" key="4">
    <source>
        <dbReference type="PROSITE-ProRule" id="PRU00325"/>
    </source>
</evidence>
<proteinExistence type="predicted"/>
<keyword evidence="1" id="KW-0479">Metal-binding</keyword>
<evidence type="ECO:0000313" key="6">
    <source>
        <dbReference type="EMBL" id="MBA4658202.1"/>
    </source>
</evidence>
<sequence>MAVIFNAFIIEERFKPIWTMLDEIFKKVMSRVASKKQIADHLQQDICLVILKKLEKAKDICRWWQVSRAGCGMYSVNNESDSFVVDIVAKTCNAWELSGIPCHHALVVMREEKMNPTQFVNKRYRIEMLGRTYAHTLQPINGPNLWPPCEDEPIVAPVFRKKKNSNYQFKRRPEEGERRPHGQYGAVLRSGGTVKCSLCK</sequence>
<evidence type="ECO:0000256" key="1">
    <source>
        <dbReference type="ARBA" id="ARBA00022723"/>
    </source>
</evidence>
<dbReference type="EMBL" id="GISG01199634">
    <property type="protein sequence ID" value="MBA4658202.1"/>
    <property type="molecule type" value="Transcribed_RNA"/>
</dbReference>
<evidence type="ECO:0000259" key="5">
    <source>
        <dbReference type="PROSITE" id="PS50966"/>
    </source>
</evidence>
<organism evidence="6">
    <name type="scientific">Opuntia streptacantha</name>
    <name type="common">Prickly pear cactus</name>
    <name type="synonym">Opuntia cardona</name>
    <dbReference type="NCBI Taxonomy" id="393608"/>
    <lineage>
        <taxon>Eukaryota</taxon>
        <taxon>Viridiplantae</taxon>
        <taxon>Streptophyta</taxon>
        <taxon>Embryophyta</taxon>
        <taxon>Tracheophyta</taxon>
        <taxon>Spermatophyta</taxon>
        <taxon>Magnoliopsida</taxon>
        <taxon>eudicotyledons</taxon>
        <taxon>Gunneridae</taxon>
        <taxon>Pentapetalae</taxon>
        <taxon>Caryophyllales</taxon>
        <taxon>Cactineae</taxon>
        <taxon>Cactaceae</taxon>
        <taxon>Opuntioideae</taxon>
        <taxon>Opuntia</taxon>
    </lineage>
</organism>
<dbReference type="PANTHER" id="PTHR31973">
    <property type="entry name" value="POLYPROTEIN, PUTATIVE-RELATED"/>
    <property type="match status" value="1"/>
</dbReference>
<dbReference type="PANTHER" id="PTHR31973:SF197">
    <property type="entry name" value="SWIM-TYPE DOMAIN-CONTAINING PROTEIN"/>
    <property type="match status" value="1"/>
</dbReference>